<dbReference type="Proteomes" id="UP001595712">
    <property type="component" value="Unassembled WGS sequence"/>
</dbReference>
<dbReference type="Gene3D" id="3.40.1580.10">
    <property type="entry name" value="SMI1/KNR4-like"/>
    <property type="match status" value="1"/>
</dbReference>
<protein>
    <submittedName>
        <fullName evidence="2">SMI1/KNR4 family protein</fullName>
    </submittedName>
</protein>
<sequence>MGIECCRSPPCKPRRVRRRRRRVHHEVGIELGYAGAIREIDAVEAALGISLPPDFRTSLRIHNGTECGDPSTVPLDYLFNTGDIHEMTRAWHAEEDQEFDDPSAMACLIDEGMIHVKGPVRPTSSLAGRAVVGTMNGDVNWFLDLDPPKGRTRAGAPPEYLKSVSQLVGVQGLRM</sequence>
<dbReference type="EMBL" id="JBHRWO010000021">
    <property type="protein sequence ID" value="MFC3494905.1"/>
    <property type="molecule type" value="Genomic_DNA"/>
</dbReference>
<dbReference type="InterPro" id="IPR018958">
    <property type="entry name" value="Knr4/Smi1-like_dom"/>
</dbReference>
<gene>
    <name evidence="2" type="ORF">ACFO8M_20660</name>
</gene>
<proteinExistence type="predicted"/>
<accession>A0ABV7Q252</accession>
<name>A0ABV7Q252_9ACTN</name>
<organism evidence="2 3">
    <name type="scientific">Glycomyces rhizosphaerae</name>
    <dbReference type="NCBI Taxonomy" id="2054422"/>
    <lineage>
        <taxon>Bacteria</taxon>
        <taxon>Bacillati</taxon>
        <taxon>Actinomycetota</taxon>
        <taxon>Actinomycetes</taxon>
        <taxon>Glycomycetales</taxon>
        <taxon>Glycomycetaceae</taxon>
        <taxon>Glycomyces</taxon>
    </lineage>
</organism>
<evidence type="ECO:0000313" key="2">
    <source>
        <dbReference type="EMBL" id="MFC3494905.1"/>
    </source>
</evidence>
<dbReference type="SMART" id="SM00860">
    <property type="entry name" value="SMI1_KNR4"/>
    <property type="match status" value="1"/>
</dbReference>
<evidence type="ECO:0000313" key="3">
    <source>
        <dbReference type="Proteomes" id="UP001595712"/>
    </source>
</evidence>
<feature type="domain" description="Knr4/Smi1-like" evidence="1">
    <location>
        <begin position="34"/>
        <end position="163"/>
    </location>
</feature>
<dbReference type="InterPro" id="IPR037883">
    <property type="entry name" value="Knr4/Smi1-like_sf"/>
</dbReference>
<comment type="caution">
    <text evidence="2">The sequence shown here is derived from an EMBL/GenBank/DDBJ whole genome shotgun (WGS) entry which is preliminary data.</text>
</comment>
<evidence type="ECO:0000259" key="1">
    <source>
        <dbReference type="SMART" id="SM00860"/>
    </source>
</evidence>
<reference evidence="3" key="1">
    <citation type="journal article" date="2019" name="Int. J. Syst. Evol. Microbiol.">
        <title>The Global Catalogue of Microorganisms (GCM) 10K type strain sequencing project: providing services to taxonomists for standard genome sequencing and annotation.</title>
        <authorList>
            <consortium name="The Broad Institute Genomics Platform"/>
            <consortium name="The Broad Institute Genome Sequencing Center for Infectious Disease"/>
            <person name="Wu L."/>
            <person name="Ma J."/>
        </authorList>
    </citation>
    <scope>NUCLEOTIDE SEQUENCE [LARGE SCALE GENOMIC DNA]</scope>
    <source>
        <strain evidence="3">CGMCC 4.7396</strain>
    </source>
</reference>
<dbReference type="Pfam" id="PF09346">
    <property type="entry name" value="SMI1_KNR4"/>
    <property type="match status" value="1"/>
</dbReference>
<dbReference type="RefSeq" id="WP_387979070.1">
    <property type="nucleotide sequence ID" value="NZ_JBHRWO010000021.1"/>
</dbReference>
<keyword evidence="3" id="KW-1185">Reference proteome</keyword>
<dbReference type="SUPFAM" id="SSF160631">
    <property type="entry name" value="SMI1/KNR4-like"/>
    <property type="match status" value="1"/>
</dbReference>